<dbReference type="EMBL" id="MCFG01000077">
    <property type="protein sequence ID" value="ORX83215.1"/>
    <property type="molecule type" value="Genomic_DNA"/>
</dbReference>
<gene>
    <name evidence="1" type="ORF">BCR32DRAFT_278204</name>
</gene>
<sequence length="186" mass="21759">MQRLNYTYIFLRANKDRCLKIVNNKINVSKCYDNNGNEVFDISITKCSVGSVNQVWSFWDKNLTEVFSAEAKIIENDPNADNFYLFSVNYTLVDNNNENNTDLINEIHDLITDNINTYKHPEDVEEVLDKEKIRKRYDYHDIYYGCGINAGYNKCGDKSCCIYNSYCVKNENSCIIENEYQSNYGF</sequence>
<protein>
    <submittedName>
        <fullName evidence="1">Uncharacterized protein</fullName>
    </submittedName>
</protein>
<proteinExistence type="predicted"/>
<name>A0A1Y1XBW6_9FUNG</name>
<comment type="caution">
    <text evidence="1">The sequence shown here is derived from an EMBL/GenBank/DDBJ whole genome shotgun (WGS) entry which is preliminary data.</text>
</comment>
<dbReference type="AlphaFoldDB" id="A0A1Y1XBW6"/>
<dbReference type="Proteomes" id="UP000193944">
    <property type="component" value="Unassembled WGS sequence"/>
</dbReference>
<evidence type="ECO:0000313" key="2">
    <source>
        <dbReference type="Proteomes" id="UP000193944"/>
    </source>
</evidence>
<reference evidence="1 2" key="2">
    <citation type="submission" date="2016-08" db="EMBL/GenBank/DDBJ databases">
        <title>Pervasive Adenine N6-methylation of Active Genes in Fungi.</title>
        <authorList>
            <consortium name="DOE Joint Genome Institute"/>
            <person name="Mondo S.J."/>
            <person name="Dannebaum R.O."/>
            <person name="Kuo R.C."/>
            <person name="Labutti K."/>
            <person name="Haridas S."/>
            <person name="Kuo A."/>
            <person name="Salamov A."/>
            <person name="Ahrendt S.R."/>
            <person name="Lipzen A."/>
            <person name="Sullivan W."/>
            <person name="Andreopoulos W.B."/>
            <person name="Clum A."/>
            <person name="Lindquist E."/>
            <person name="Daum C."/>
            <person name="Ramamoorthy G.K."/>
            <person name="Gryganskyi A."/>
            <person name="Culley D."/>
            <person name="Magnuson J.K."/>
            <person name="James T.Y."/>
            <person name="O'Malley M.A."/>
            <person name="Stajich J.E."/>
            <person name="Spatafora J.W."/>
            <person name="Visel A."/>
            <person name="Grigoriev I.V."/>
        </authorList>
    </citation>
    <scope>NUCLEOTIDE SEQUENCE [LARGE SCALE GENOMIC DNA]</scope>
    <source>
        <strain evidence="1 2">S4</strain>
    </source>
</reference>
<keyword evidence="2" id="KW-1185">Reference proteome</keyword>
<accession>A0A1Y1XBW6</accession>
<reference evidence="1 2" key="1">
    <citation type="submission" date="2016-08" db="EMBL/GenBank/DDBJ databases">
        <title>A Parts List for Fungal Cellulosomes Revealed by Comparative Genomics.</title>
        <authorList>
            <consortium name="DOE Joint Genome Institute"/>
            <person name="Haitjema C.H."/>
            <person name="Gilmore S.P."/>
            <person name="Henske J.K."/>
            <person name="Solomon K.V."/>
            <person name="De Groot R."/>
            <person name="Kuo A."/>
            <person name="Mondo S.J."/>
            <person name="Salamov A.A."/>
            <person name="Labutti K."/>
            <person name="Zhao Z."/>
            <person name="Chiniquy J."/>
            <person name="Barry K."/>
            <person name="Brewer H.M."/>
            <person name="Purvine S.O."/>
            <person name="Wright A.T."/>
            <person name="Boxma B."/>
            <person name="Van Alen T."/>
            <person name="Hackstein J.H."/>
            <person name="Baker S.E."/>
            <person name="Grigoriev I.V."/>
            <person name="O'Malley M.A."/>
        </authorList>
    </citation>
    <scope>NUCLEOTIDE SEQUENCE [LARGE SCALE GENOMIC DNA]</scope>
    <source>
        <strain evidence="1 2">S4</strain>
    </source>
</reference>
<evidence type="ECO:0000313" key="1">
    <source>
        <dbReference type="EMBL" id="ORX83215.1"/>
    </source>
</evidence>
<organism evidence="1 2">
    <name type="scientific">Anaeromyces robustus</name>
    <dbReference type="NCBI Taxonomy" id="1754192"/>
    <lineage>
        <taxon>Eukaryota</taxon>
        <taxon>Fungi</taxon>
        <taxon>Fungi incertae sedis</taxon>
        <taxon>Chytridiomycota</taxon>
        <taxon>Chytridiomycota incertae sedis</taxon>
        <taxon>Neocallimastigomycetes</taxon>
        <taxon>Neocallimastigales</taxon>
        <taxon>Neocallimastigaceae</taxon>
        <taxon>Anaeromyces</taxon>
    </lineage>
</organism>